<dbReference type="GO" id="GO:0003676">
    <property type="term" value="F:nucleic acid binding"/>
    <property type="evidence" value="ECO:0007669"/>
    <property type="project" value="InterPro"/>
</dbReference>
<proteinExistence type="predicted"/>
<accession>A0A8T2MHH0</accession>
<dbReference type="Gene3D" id="3.30.420.10">
    <property type="entry name" value="Ribonuclease H-like superfamily/Ribonuclease H"/>
    <property type="match status" value="1"/>
</dbReference>
<evidence type="ECO:0000313" key="2">
    <source>
        <dbReference type="EMBL" id="KAG9283738.1"/>
    </source>
</evidence>
<dbReference type="PANTHER" id="PTHR33568">
    <property type="entry name" value="DNA POLYMERASE"/>
    <property type="match status" value="1"/>
</dbReference>
<evidence type="ECO:0008006" key="4">
    <source>
        <dbReference type="Google" id="ProtNLM"/>
    </source>
</evidence>
<dbReference type="InterPro" id="IPR012337">
    <property type="entry name" value="RNaseH-like_sf"/>
</dbReference>
<dbReference type="SUPFAM" id="SSF53098">
    <property type="entry name" value="Ribonuclease H-like"/>
    <property type="match status" value="1"/>
</dbReference>
<dbReference type="Proteomes" id="UP000752171">
    <property type="component" value="Unassembled WGS sequence"/>
</dbReference>
<dbReference type="EMBL" id="JAICCE010000001">
    <property type="protein sequence ID" value="KAG9283737.1"/>
    <property type="molecule type" value="Genomic_DNA"/>
</dbReference>
<name>A0A8T2MHH0_ASTMX</name>
<evidence type="ECO:0000313" key="1">
    <source>
        <dbReference type="EMBL" id="KAG9283737.1"/>
    </source>
</evidence>
<protein>
    <recommendedName>
        <fullName evidence="4">DNA-directed DNA polymerase</fullName>
    </recommendedName>
</protein>
<dbReference type="InterPro" id="IPR036397">
    <property type="entry name" value="RNaseH_sf"/>
</dbReference>
<evidence type="ECO:0000313" key="3">
    <source>
        <dbReference type="Proteomes" id="UP000752171"/>
    </source>
</evidence>
<gene>
    <name evidence="1" type="ORF">AMEX_G2539</name>
    <name evidence="2" type="ORF">AMEX_G2540</name>
</gene>
<feature type="non-terminal residue" evidence="2">
    <location>
        <position position="661"/>
    </location>
</feature>
<sequence>MSENLSIIQTALTQHNTCTALNPFLMEMINEMNESMTEPQPCVATVPSPINDSFETSQELLQQLNQSLLRLNEILANMGQDSHILPSSPVNENVSNSPSPSTDEIEYIHTLNNCNEQQPEIHQMPSVSEGEQMGFGRDDQPGHVLDPNIVINRIDNFNTTEIRRRINFSSLGNVDSFGDFYNYVLEVLNRMLEVGNAKVGPRDVVHVEIQGESLNVSSRVEVINGNIELDSILTMIEKSIQSRFEILSDETIELVIRIVHAPHGGTRNSMSKMFNSDVVQQKIRHLYVFDNRDNLCFALSVSKLLNPEQSDYQIEQNARQLQSDVGLSVNDTVSFADITRFEQKLNCKIVVLFRTTKVKKGYSFFQTTKTPHSKTLFLFLHENHYYGVKNLKAVLGTTYVCSYCYAGFNDKKHHKCDYHCNVCLDSECPKRAKQTVQCKDCLRICRSQYCFQKHKSQNGTDESLCKTRFYCTGCNTLQDRGSKKHECRKALCRHCGAKIESNFDHQCFMEPLKREQSDEKYIFYDFESNQETGYHVANYICCIDFKGNVWSAEGTDCVSAFFKKFRRNKYKGYTFIAHNARGYDSYILLNRLVVEGVTPCLIAQGGKILCFEDKKFDQRYIDSLSFLPMKLSAIPKAMGFTAEKKGYFPHFWNTQKNQNYV</sequence>
<organism evidence="2 3">
    <name type="scientific">Astyanax mexicanus</name>
    <name type="common">Blind cave fish</name>
    <name type="synonym">Astyanax fasciatus mexicanus</name>
    <dbReference type="NCBI Taxonomy" id="7994"/>
    <lineage>
        <taxon>Eukaryota</taxon>
        <taxon>Metazoa</taxon>
        <taxon>Chordata</taxon>
        <taxon>Craniata</taxon>
        <taxon>Vertebrata</taxon>
        <taxon>Euteleostomi</taxon>
        <taxon>Actinopterygii</taxon>
        <taxon>Neopterygii</taxon>
        <taxon>Teleostei</taxon>
        <taxon>Ostariophysi</taxon>
        <taxon>Characiformes</taxon>
        <taxon>Characoidei</taxon>
        <taxon>Acestrorhamphidae</taxon>
        <taxon>Acestrorhamphinae</taxon>
        <taxon>Astyanax</taxon>
    </lineage>
</organism>
<reference evidence="2 3" key="1">
    <citation type="submission" date="2021-07" db="EMBL/GenBank/DDBJ databases">
        <authorList>
            <person name="Imarazene B."/>
            <person name="Zahm M."/>
            <person name="Klopp C."/>
            <person name="Cabau C."/>
            <person name="Beille S."/>
            <person name="Jouanno E."/>
            <person name="Castinel A."/>
            <person name="Lluch J."/>
            <person name="Gil L."/>
            <person name="Kuchtly C."/>
            <person name="Lopez Roques C."/>
            <person name="Donnadieu C."/>
            <person name="Parrinello H."/>
            <person name="Journot L."/>
            <person name="Du K."/>
            <person name="Schartl M."/>
            <person name="Retaux S."/>
            <person name="Guiguen Y."/>
        </authorList>
    </citation>
    <scope>NUCLEOTIDE SEQUENCE [LARGE SCALE GENOMIC DNA]</scope>
    <source>
        <strain evidence="2">Pach_M1</strain>
        <tissue evidence="2">Testis</tissue>
    </source>
</reference>
<comment type="caution">
    <text evidence="2">The sequence shown here is derived from an EMBL/GenBank/DDBJ whole genome shotgun (WGS) entry which is preliminary data.</text>
</comment>
<dbReference type="PANTHER" id="PTHR33568:SF3">
    <property type="entry name" value="DNA-DIRECTED DNA POLYMERASE"/>
    <property type="match status" value="1"/>
</dbReference>
<dbReference type="EMBL" id="JAICCE010000001">
    <property type="protein sequence ID" value="KAG9283738.1"/>
    <property type="molecule type" value="Genomic_DNA"/>
</dbReference>
<dbReference type="AlphaFoldDB" id="A0A8T2MHH0"/>